<accession>A0A5B7HQT6</accession>
<evidence type="ECO:0000313" key="2">
    <source>
        <dbReference type="Proteomes" id="UP000324222"/>
    </source>
</evidence>
<reference evidence="1 2" key="1">
    <citation type="submission" date="2019-05" db="EMBL/GenBank/DDBJ databases">
        <title>Another draft genome of Portunus trituberculatus and its Hox gene families provides insights of decapod evolution.</title>
        <authorList>
            <person name="Jeong J.-H."/>
            <person name="Song I."/>
            <person name="Kim S."/>
            <person name="Choi T."/>
            <person name="Kim D."/>
            <person name="Ryu S."/>
            <person name="Kim W."/>
        </authorList>
    </citation>
    <scope>NUCLEOTIDE SEQUENCE [LARGE SCALE GENOMIC DNA]</scope>
    <source>
        <tissue evidence="1">Muscle</tissue>
    </source>
</reference>
<comment type="caution">
    <text evidence="1">The sequence shown here is derived from an EMBL/GenBank/DDBJ whole genome shotgun (WGS) entry which is preliminary data.</text>
</comment>
<keyword evidence="2" id="KW-1185">Reference proteome</keyword>
<dbReference type="AlphaFoldDB" id="A0A5B7HQT6"/>
<organism evidence="1 2">
    <name type="scientific">Portunus trituberculatus</name>
    <name type="common">Swimming crab</name>
    <name type="synonym">Neptunus trituberculatus</name>
    <dbReference type="NCBI Taxonomy" id="210409"/>
    <lineage>
        <taxon>Eukaryota</taxon>
        <taxon>Metazoa</taxon>
        <taxon>Ecdysozoa</taxon>
        <taxon>Arthropoda</taxon>
        <taxon>Crustacea</taxon>
        <taxon>Multicrustacea</taxon>
        <taxon>Malacostraca</taxon>
        <taxon>Eumalacostraca</taxon>
        <taxon>Eucarida</taxon>
        <taxon>Decapoda</taxon>
        <taxon>Pleocyemata</taxon>
        <taxon>Brachyura</taxon>
        <taxon>Eubrachyura</taxon>
        <taxon>Portunoidea</taxon>
        <taxon>Portunidae</taxon>
        <taxon>Portuninae</taxon>
        <taxon>Portunus</taxon>
    </lineage>
</organism>
<dbReference type="Proteomes" id="UP000324222">
    <property type="component" value="Unassembled WGS sequence"/>
</dbReference>
<proteinExistence type="predicted"/>
<sequence length="89" mass="10065">MCNTPWAKRAQKCKQLKETKTILRPCCDAGWTLLSRVSMSAAQHRASHCIYLSEVWNVAQQVQHVQHLPHHPHPHCLLPAGHQGTVSHC</sequence>
<dbReference type="EMBL" id="VSRR010039780">
    <property type="protein sequence ID" value="MPC74820.1"/>
    <property type="molecule type" value="Genomic_DNA"/>
</dbReference>
<protein>
    <submittedName>
        <fullName evidence="1">Uncharacterized protein</fullName>
    </submittedName>
</protein>
<name>A0A5B7HQT6_PORTR</name>
<evidence type="ECO:0000313" key="1">
    <source>
        <dbReference type="EMBL" id="MPC74820.1"/>
    </source>
</evidence>
<gene>
    <name evidence="1" type="ORF">E2C01_069196</name>
</gene>